<gene>
    <name evidence="2" type="ORF">B0H16DRAFT_1749084</name>
</gene>
<keyword evidence="1" id="KW-1133">Transmembrane helix</keyword>
<dbReference type="EMBL" id="JARKIB010000555">
    <property type="protein sequence ID" value="KAJ7700306.1"/>
    <property type="molecule type" value="Genomic_DNA"/>
</dbReference>
<sequence>MENASLALNLAQYLIFWLNNLVSDSLLLYRCFIVWGSRWPPVVVPGILIVATFATAYIGTFLIKVDGLIPLILAAVTNLVLVALTAGRIWWIRRDALRLFPGGGVLSHSNTAITMILESGTLYCIITILLATTSQAKPFHAAMVGIAAHLIVSGLPPVVDFSPEALNLFPQNIAPTLIVPAPDHRHVFQLPAPSFKAGDTSRKAE</sequence>
<keyword evidence="3" id="KW-1185">Reference proteome</keyword>
<keyword evidence="1" id="KW-0812">Transmembrane</keyword>
<accession>A0AAD7GQM4</accession>
<protein>
    <submittedName>
        <fullName evidence="2">Uncharacterized protein</fullName>
    </submittedName>
</protein>
<feature type="transmembrane region" description="Helical" evidence="1">
    <location>
        <begin position="112"/>
        <end position="133"/>
    </location>
</feature>
<evidence type="ECO:0000313" key="3">
    <source>
        <dbReference type="Proteomes" id="UP001215598"/>
    </source>
</evidence>
<name>A0AAD7GQM4_9AGAR</name>
<feature type="transmembrane region" description="Helical" evidence="1">
    <location>
        <begin position="14"/>
        <end position="35"/>
    </location>
</feature>
<keyword evidence="1" id="KW-0472">Membrane</keyword>
<evidence type="ECO:0000256" key="1">
    <source>
        <dbReference type="SAM" id="Phobius"/>
    </source>
</evidence>
<dbReference type="AlphaFoldDB" id="A0AAD7GQM4"/>
<proteinExistence type="predicted"/>
<dbReference type="Proteomes" id="UP001215598">
    <property type="component" value="Unassembled WGS sequence"/>
</dbReference>
<comment type="caution">
    <text evidence="2">The sequence shown here is derived from an EMBL/GenBank/DDBJ whole genome shotgun (WGS) entry which is preliminary data.</text>
</comment>
<evidence type="ECO:0000313" key="2">
    <source>
        <dbReference type="EMBL" id="KAJ7700306.1"/>
    </source>
</evidence>
<organism evidence="2 3">
    <name type="scientific">Mycena metata</name>
    <dbReference type="NCBI Taxonomy" id="1033252"/>
    <lineage>
        <taxon>Eukaryota</taxon>
        <taxon>Fungi</taxon>
        <taxon>Dikarya</taxon>
        <taxon>Basidiomycota</taxon>
        <taxon>Agaricomycotina</taxon>
        <taxon>Agaricomycetes</taxon>
        <taxon>Agaricomycetidae</taxon>
        <taxon>Agaricales</taxon>
        <taxon>Marasmiineae</taxon>
        <taxon>Mycenaceae</taxon>
        <taxon>Mycena</taxon>
    </lineage>
</organism>
<feature type="transmembrane region" description="Helical" evidence="1">
    <location>
        <begin position="42"/>
        <end position="63"/>
    </location>
</feature>
<feature type="transmembrane region" description="Helical" evidence="1">
    <location>
        <begin position="69"/>
        <end position="91"/>
    </location>
</feature>
<reference evidence="2" key="1">
    <citation type="submission" date="2023-03" db="EMBL/GenBank/DDBJ databases">
        <title>Massive genome expansion in bonnet fungi (Mycena s.s.) driven by repeated elements and novel gene families across ecological guilds.</title>
        <authorList>
            <consortium name="Lawrence Berkeley National Laboratory"/>
            <person name="Harder C.B."/>
            <person name="Miyauchi S."/>
            <person name="Viragh M."/>
            <person name="Kuo A."/>
            <person name="Thoen E."/>
            <person name="Andreopoulos B."/>
            <person name="Lu D."/>
            <person name="Skrede I."/>
            <person name="Drula E."/>
            <person name="Henrissat B."/>
            <person name="Morin E."/>
            <person name="Kohler A."/>
            <person name="Barry K."/>
            <person name="LaButti K."/>
            <person name="Morin E."/>
            <person name="Salamov A."/>
            <person name="Lipzen A."/>
            <person name="Mereny Z."/>
            <person name="Hegedus B."/>
            <person name="Baldrian P."/>
            <person name="Stursova M."/>
            <person name="Weitz H."/>
            <person name="Taylor A."/>
            <person name="Grigoriev I.V."/>
            <person name="Nagy L.G."/>
            <person name="Martin F."/>
            <person name="Kauserud H."/>
        </authorList>
    </citation>
    <scope>NUCLEOTIDE SEQUENCE</scope>
    <source>
        <strain evidence="2">CBHHK182m</strain>
    </source>
</reference>